<dbReference type="OrthoDB" id="7293297at2759"/>
<feature type="chain" id="PRO_5020029955" description="PPAF-2-like Clip domain-containing protein" evidence="1">
    <location>
        <begin position="19"/>
        <end position="125"/>
    </location>
</feature>
<gene>
    <name evidence="3" type="ORF">EVAR_18592_1</name>
</gene>
<dbReference type="Pfam" id="PF18322">
    <property type="entry name" value="CLIP_1"/>
    <property type="match status" value="1"/>
</dbReference>
<evidence type="ECO:0000313" key="4">
    <source>
        <dbReference type="Proteomes" id="UP000299102"/>
    </source>
</evidence>
<feature type="signal peptide" evidence="1">
    <location>
        <begin position="1"/>
        <end position="18"/>
    </location>
</feature>
<dbReference type="InterPro" id="IPR041515">
    <property type="entry name" value="PPAF-2-like_Clip"/>
</dbReference>
<protein>
    <recommendedName>
        <fullName evidence="2">PPAF-2-like Clip domain-containing protein</fullName>
    </recommendedName>
</protein>
<evidence type="ECO:0000256" key="1">
    <source>
        <dbReference type="SAM" id="SignalP"/>
    </source>
</evidence>
<accession>A0A4C1V4B0</accession>
<dbReference type="AlphaFoldDB" id="A0A4C1V4B0"/>
<reference evidence="3 4" key="1">
    <citation type="journal article" date="2019" name="Commun. Biol.">
        <title>The bagworm genome reveals a unique fibroin gene that provides high tensile strength.</title>
        <authorList>
            <person name="Kono N."/>
            <person name="Nakamura H."/>
            <person name="Ohtoshi R."/>
            <person name="Tomita M."/>
            <person name="Numata K."/>
            <person name="Arakawa K."/>
        </authorList>
    </citation>
    <scope>NUCLEOTIDE SEQUENCE [LARGE SCALE GENOMIC DNA]</scope>
</reference>
<proteinExistence type="predicted"/>
<evidence type="ECO:0000313" key="3">
    <source>
        <dbReference type="EMBL" id="GBP33112.1"/>
    </source>
</evidence>
<dbReference type="EMBL" id="BGZK01000269">
    <property type="protein sequence ID" value="GBP33112.1"/>
    <property type="molecule type" value="Genomic_DNA"/>
</dbReference>
<dbReference type="Proteomes" id="UP000299102">
    <property type="component" value="Unassembled WGS sequence"/>
</dbReference>
<evidence type="ECO:0000259" key="2">
    <source>
        <dbReference type="Pfam" id="PF18322"/>
    </source>
</evidence>
<name>A0A4C1V4B0_EUMVA</name>
<keyword evidence="1" id="KW-0732">Signal</keyword>
<comment type="caution">
    <text evidence="3">The sequence shown here is derived from an EMBL/GenBank/DDBJ whole genome shotgun (WGS) entry which is preliminary data.</text>
</comment>
<organism evidence="3 4">
    <name type="scientific">Eumeta variegata</name>
    <name type="common">Bagworm moth</name>
    <name type="synonym">Eumeta japonica</name>
    <dbReference type="NCBI Taxonomy" id="151549"/>
    <lineage>
        <taxon>Eukaryota</taxon>
        <taxon>Metazoa</taxon>
        <taxon>Ecdysozoa</taxon>
        <taxon>Arthropoda</taxon>
        <taxon>Hexapoda</taxon>
        <taxon>Insecta</taxon>
        <taxon>Pterygota</taxon>
        <taxon>Neoptera</taxon>
        <taxon>Endopterygota</taxon>
        <taxon>Lepidoptera</taxon>
        <taxon>Glossata</taxon>
        <taxon>Ditrysia</taxon>
        <taxon>Tineoidea</taxon>
        <taxon>Psychidae</taxon>
        <taxon>Oiketicinae</taxon>
        <taxon>Eumeta</taxon>
    </lineage>
</organism>
<feature type="domain" description="PPAF-2-like Clip" evidence="2">
    <location>
        <begin position="76"/>
        <end position="114"/>
    </location>
</feature>
<sequence>MQHLVLPLFLVIFVRAHTQEKLNAALIIEIFGSDVQKNFDENTEVDREHDVTETPRVDPQALGLNNNAETKTTISCVTDRGEVGECVQYYLCDDNSTIITDGVGIIDLRYSHQPTPTSMRPRLHP</sequence>
<keyword evidence="4" id="KW-1185">Reference proteome</keyword>